<name>A0A4Q7N2M9_9BACT</name>
<dbReference type="OrthoDB" id="1150657at2"/>
<feature type="signal peptide" evidence="1">
    <location>
        <begin position="1"/>
        <end position="21"/>
    </location>
</feature>
<accession>A0A4Q7N2M9</accession>
<dbReference type="EMBL" id="SGXA01000001">
    <property type="protein sequence ID" value="RZS75179.1"/>
    <property type="molecule type" value="Genomic_DNA"/>
</dbReference>
<gene>
    <name evidence="2" type="ORF">EV199_1041</name>
</gene>
<dbReference type="Proteomes" id="UP000293874">
    <property type="component" value="Unassembled WGS sequence"/>
</dbReference>
<keyword evidence="3" id="KW-1185">Reference proteome</keyword>
<dbReference type="PROSITE" id="PS51257">
    <property type="entry name" value="PROKAR_LIPOPROTEIN"/>
    <property type="match status" value="1"/>
</dbReference>
<reference evidence="2 3" key="1">
    <citation type="submission" date="2019-02" db="EMBL/GenBank/DDBJ databases">
        <title>Genomic Encyclopedia of Type Strains, Phase IV (KMG-IV): sequencing the most valuable type-strain genomes for metagenomic binning, comparative biology and taxonomic classification.</title>
        <authorList>
            <person name="Goeker M."/>
        </authorList>
    </citation>
    <scope>NUCLEOTIDE SEQUENCE [LARGE SCALE GENOMIC DNA]</scope>
    <source>
        <strain evidence="2 3">DSM 18116</strain>
    </source>
</reference>
<evidence type="ECO:0008006" key="4">
    <source>
        <dbReference type="Google" id="ProtNLM"/>
    </source>
</evidence>
<sequence length="158" mass="17689">MKRTIAIIALFVSVFVSCSSPNPVEYNNKLMTIMNNNEKEMIAMNAAMNSQDYTKAESVRGDWQKKLEKAISEVEKMDALKDDAGLKAAVAEGLKGYKQIAEVDYKNLIELRTKEKSGDSTVQPQINTILEKMNNQFEVLGNKINQAGSEFEKKFSGK</sequence>
<protein>
    <recommendedName>
        <fullName evidence="4">Lipoprotein</fullName>
    </recommendedName>
</protein>
<organism evidence="2 3">
    <name type="scientific">Pseudobacter ginsenosidimutans</name>
    <dbReference type="NCBI Taxonomy" id="661488"/>
    <lineage>
        <taxon>Bacteria</taxon>
        <taxon>Pseudomonadati</taxon>
        <taxon>Bacteroidota</taxon>
        <taxon>Chitinophagia</taxon>
        <taxon>Chitinophagales</taxon>
        <taxon>Chitinophagaceae</taxon>
        <taxon>Pseudobacter</taxon>
    </lineage>
</organism>
<dbReference type="RefSeq" id="WP_130539569.1">
    <property type="nucleotide sequence ID" value="NZ_CP042431.1"/>
</dbReference>
<feature type="chain" id="PRO_5020478442" description="Lipoprotein" evidence="1">
    <location>
        <begin position="22"/>
        <end position="158"/>
    </location>
</feature>
<proteinExistence type="predicted"/>
<evidence type="ECO:0000313" key="2">
    <source>
        <dbReference type="EMBL" id="RZS75179.1"/>
    </source>
</evidence>
<dbReference type="AlphaFoldDB" id="A0A4Q7N2M9"/>
<evidence type="ECO:0000313" key="3">
    <source>
        <dbReference type="Proteomes" id="UP000293874"/>
    </source>
</evidence>
<keyword evidence="1" id="KW-0732">Signal</keyword>
<comment type="caution">
    <text evidence="2">The sequence shown here is derived from an EMBL/GenBank/DDBJ whole genome shotgun (WGS) entry which is preliminary data.</text>
</comment>
<evidence type="ECO:0000256" key="1">
    <source>
        <dbReference type="SAM" id="SignalP"/>
    </source>
</evidence>